<dbReference type="OrthoDB" id="424794at2759"/>
<dbReference type="InterPro" id="IPR050188">
    <property type="entry name" value="RluA_PseudoU_synthase"/>
</dbReference>
<reference evidence="3" key="1">
    <citation type="submission" date="2021-02" db="EMBL/GenBank/DDBJ databases">
        <authorList>
            <person name="Dougan E. K."/>
            <person name="Rhodes N."/>
            <person name="Thang M."/>
            <person name="Chan C."/>
        </authorList>
    </citation>
    <scope>NUCLEOTIDE SEQUENCE</scope>
</reference>
<name>A0A813GK55_POLGL</name>
<comment type="caution">
    <text evidence="3">The sequence shown here is derived from an EMBL/GenBank/DDBJ whole genome shotgun (WGS) entry which is preliminary data.</text>
</comment>
<sequence length="149" mass="16008">MAILKPAGVTTESVVGQLVRQLSHALNNNNNKNNNNNNRPKPVSLQMVSRLDHPTSGVLPVALGVEGSAAAHWLTAQFSGRLVRKEYVCLCEGPSLGAIGSVGNISTNLYTQELDGGRTARTEVSPEGREALTSYEVRRTTVLLLCYCC</sequence>
<dbReference type="Pfam" id="PF00849">
    <property type="entry name" value="PseudoU_synth_2"/>
    <property type="match status" value="1"/>
</dbReference>
<dbReference type="Proteomes" id="UP000654075">
    <property type="component" value="Unassembled WGS sequence"/>
</dbReference>
<organism evidence="3 4">
    <name type="scientific">Polarella glacialis</name>
    <name type="common">Dinoflagellate</name>
    <dbReference type="NCBI Taxonomy" id="89957"/>
    <lineage>
        <taxon>Eukaryota</taxon>
        <taxon>Sar</taxon>
        <taxon>Alveolata</taxon>
        <taxon>Dinophyceae</taxon>
        <taxon>Suessiales</taxon>
        <taxon>Suessiaceae</taxon>
        <taxon>Polarella</taxon>
    </lineage>
</organism>
<evidence type="ECO:0000259" key="2">
    <source>
        <dbReference type="Pfam" id="PF00849"/>
    </source>
</evidence>
<dbReference type="GO" id="GO:0009982">
    <property type="term" value="F:pseudouridine synthase activity"/>
    <property type="evidence" value="ECO:0007669"/>
    <property type="project" value="InterPro"/>
</dbReference>
<accession>A0A813GK55</accession>
<proteinExistence type="inferred from homology"/>
<comment type="similarity">
    <text evidence="1">Belongs to the pseudouridine synthase RluA family.</text>
</comment>
<dbReference type="PANTHER" id="PTHR21600">
    <property type="entry name" value="MITOCHONDRIAL RNA PSEUDOURIDINE SYNTHASE"/>
    <property type="match status" value="1"/>
</dbReference>
<dbReference type="SUPFAM" id="SSF55120">
    <property type="entry name" value="Pseudouridine synthase"/>
    <property type="match status" value="1"/>
</dbReference>
<protein>
    <recommendedName>
        <fullName evidence="2">Pseudouridine synthase RsuA/RluA-like domain-containing protein</fullName>
    </recommendedName>
</protein>
<gene>
    <name evidence="3" type="ORF">PGLA1383_LOCUS43473</name>
</gene>
<dbReference type="GO" id="GO:0003723">
    <property type="term" value="F:RNA binding"/>
    <property type="evidence" value="ECO:0007669"/>
    <property type="project" value="InterPro"/>
</dbReference>
<dbReference type="GO" id="GO:0000455">
    <property type="term" value="P:enzyme-directed rRNA pseudouridine synthesis"/>
    <property type="evidence" value="ECO:0007669"/>
    <property type="project" value="TreeGrafter"/>
</dbReference>
<dbReference type="PANTHER" id="PTHR21600:SF87">
    <property type="entry name" value="RNA PSEUDOURIDYLATE SYNTHASE DOMAIN-CONTAINING PROTEIN 1"/>
    <property type="match status" value="1"/>
</dbReference>
<dbReference type="OMA" id="HWLTAQF"/>
<dbReference type="AlphaFoldDB" id="A0A813GK55"/>
<keyword evidence="4" id="KW-1185">Reference proteome</keyword>
<dbReference type="Gene3D" id="3.30.2350.10">
    <property type="entry name" value="Pseudouridine synthase"/>
    <property type="match status" value="1"/>
</dbReference>
<evidence type="ECO:0000256" key="1">
    <source>
        <dbReference type="ARBA" id="ARBA00010876"/>
    </source>
</evidence>
<evidence type="ECO:0000313" key="4">
    <source>
        <dbReference type="Proteomes" id="UP000654075"/>
    </source>
</evidence>
<evidence type="ECO:0000313" key="3">
    <source>
        <dbReference type="EMBL" id="CAE8626546.1"/>
    </source>
</evidence>
<dbReference type="EMBL" id="CAJNNV010028989">
    <property type="protein sequence ID" value="CAE8626546.1"/>
    <property type="molecule type" value="Genomic_DNA"/>
</dbReference>
<dbReference type="InterPro" id="IPR020103">
    <property type="entry name" value="PsdUridine_synth_cat_dom_sf"/>
</dbReference>
<feature type="domain" description="Pseudouridine synthase RsuA/RluA-like" evidence="2">
    <location>
        <begin position="3"/>
        <end position="136"/>
    </location>
</feature>
<dbReference type="InterPro" id="IPR006145">
    <property type="entry name" value="PsdUridine_synth_RsuA/RluA"/>
</dbReference>